<protein>
    <recommendedName>
        <fullName evidence="4">Lectin/glucanase superfamily protein</fullName>
    </recommendedName>
</protein>
<evidence type="ECO:0000313" key="2">
    <source>
        <dbReference type="EMBL" id="QHS80409.1"/>
    </source>
</evidence>
<dbReference type="Gene3D" id="2.60.120.200">
    <property type="match status" value="1"/>
</dbReference>
<dbReference type="AlphaFoldDB" id="A0A6C0AKU0"/>
<evidence type="ECO:0000313" key="3">
    <source>
        <dbReference type="EMBL" id="QHT94914.1"/>
    </source>
</evidence>
<evidence type="ECO:0008006" key="4">
    <source>
        <dbReference type="Google" id="ProtNLM"/>
    </source>
</evidence>
<dbReference type="Pfam" id="PF13385">
    <property type="entry name" value="Laminin_G_3"/>
    <property type="match status" value="1"/>
</dbReference>
<feature type="transmembrane region" description="Helical" evidence="1">
    <location>
        <begin position="6"/>
        <end position="24"/>
    </location>
</feature>
<sequence length="234" mass="26468">MELKTVLLWVIVILVLYLTYYYFFRDTSVADLVGMHNARVARVIAAEKLPGGSGTQDFTFSIWMYVNNWNYAYGKRKMILRRTNARNEVCPSISLAATTNDLEISLSTYSGSEASSSNEASCGVKNIPLQKWVHVLMTTQNRTVDVYIDGKLVKTCMLGGVAKMDPTAPLQLCPEGGFSGFTSKLRYYSRSINPREAYEIYREGYTDGWGDAENRYKVKLTFFKDNNEVNAFSL</sequence>
<accession>A0A6C0AKU0</accession>
<dbReference type="EMBL" id="MN740232">
    <property type="protein sequence ID" value="QHT94914.1"/>
    <property type="molecule type" value="Genomic_DNA"/>
</dbReference>
<evidence type="ECO:0000256" key="1">
    <source>
        <dbReference type="SAM" id="Phobius"/>
    </source>
</evidence>
<reference evidence="2" key="1">
    <citation type="journal article" date="2020" name="Nature">
        <title>Giant virus diversity and host interactions through global metagenomics.</title>
        <authorList>
            <person name="Schulz F."/>
            <person name="Roux S."/>
            <person name="Paez-Espino D."/>
            <person name="Jungbluth S."/>
            <person name="Walsh D.A."/>
            <person name="Denef V.J."/>
            <person name="McMahon K.D."/>
            <person name="Konstantinidis K.T."/>
            <person name="Eloe-Fadrosh E.A."/>
            <person name="Kyrpides N.C."/>
            <person name="Woyke T."/>
        </authorList>
    </citation>
    <scope>NUCLEOTIDE SEQUENCE</scope>
    <source>
        <strain evidence="3">GVMAG-M-3300024261-37</strain>
        <strain evidence="2">GVMAG-S-1039698-54</strain>
    </source>
</reference>
<organism evidence="2">
    <name type="scientific">viral metagenome</name>
    <dbReference type="NCBI Taxonomy" id="1070528"/>
    <lineage>
        <taxon>unclassified sequences</taxon>
        <taxon>metagenomes</taxon>
        <taxon>organismal metagenomes</taxon>
    </lineage>
</organism>
<proteinExistence type="predicted"/>
<keyword evidence="1" id="KW-0812">Transmembrane</keyword>
<dbReference type="InterPro" id="IPR013320">
    <property type="entry name" value="ConA-like_dom_sf"/>
</dbReference>
<keyword evidence="1" id="KW-1133">Transmembrane helix</keyword>
<keyword evidence="1" id="KW-0472">Membrane</keyword>
<name>A0A6C0AKU0_9ZZZZ</name>
<dbReference type="EMBL" id="MN740679">
    <property type="protein sequence ID" value="QHS80409.1"/>
    <property type="molecule type" value="Genomic_DNA"/>
</dbReference>
<dbReference type="SUPFAM" id="SSF49899">
    <property type="entry name" value="Concanavalin A-like lectins/glucanases"/>
    <property type="match status" value="1"/>
</dbReference>